<reference evidence="3 4" key="1">
    <citation type="journal article" date="2021" name="Nat. Commun.">
        <title>Incipient diploidization of the medicinal plant Perilla within 10,000 years.</title>
        <authorList>
            <person name="Zhang Y."/>
            <person name="Shen Q."/>
            <person name="Leng L."/>
            <person name="Zhang D."/>
            <person name="Chen S."/>
            <person name="Shi Y."/>
            <person name="Ning Z."/>
            <person name="Chen S."/>
        </authorList>
    </citation>
    <scope>NUCLEOTIDE SEQUENCE [LARGE SCALE GENOMIC DNA]</scope>
    <source>
        <strain evidence="4">cv. PC099</strain>
    </source>
</reference>
<feature type="signal peptide" evidence="2">
    <location>
        <begin position="1"/>
        <end position="30"/>
    </location>
</feature>
<evidence type="ECO:0000256" key="1">
    <source>
        <dbReference type="SAM" id="MobiDB-lite"/>
    </source>
</evidence>
<accession>A0AAD4J0U9</accession>
<dbReference type="PANTHER" id="PTHR36726:SF4">
    <property type="entry name" value="CLAVATA3_ESR (CLE)-RELATED PROTEIN 45"/>
    <property type="match status" value="1"/>
</dbReference>
<feature type="compositionally biased region" description="Basic and acidic residues" evidence="1">
    <location>
        <begin position="93"/>
        <end position="102"/>
    </location>
</feature>
<keyword evidence="4" id="KW-1185">Reference proteome</keyword>
<gene>
    <name evidence="3" type="ORF">C2S53_001914</name>
</gene>
<feature type="chain" id="PRO_5042132116" evidence="2">
    <location>
        <begin position="31"/>
        <end position="102"/>
    </location>
</feature>
<evidence type="ECO:0000313" key="3">
    <source>
        <dbReference type="EMBL" id="KAH6824685.1"/>
    </source>
</evidence>
<dbReference type="InterPro" id="IPR038821">
    <property type="entry name" value="CLE45-like"/>
</dbReference>
<evidence type="ECO:0000256" key="2">
    <source>
        <dbReference type="SAM" id="SignalP"/>
    </source>
</evidence>
<name>A0AAD4J0U9_PERFH</name>
<comment type="caution">
    <text evidence="3">The sequence shown here is derived from an EMBL/GenBank/DDBJ whole genome shotgun (WGS) entry which is preliminary data.</text>
</comment>
<organism evidence="3 4">
    <name type="scientific">Perilla frutescens var. hirtella</name>
    <name type="common">Perilla citriodora</name>
    <name type="synonym">Perilla setoyensis</name>
    <dbReference type="NCBI Taxonomy" id="608512"/>
    <lineage>
        <taxon>Eukaryota</taxon>
        <taxon>Viridiplantae</taxon>
        <taxon>Streptophyta</taxon>
        <taxon>Embryophyta</taxon>
        <taxon>Tracheophyta</taxon>
        <taxon>Spermatophyta</taxon>
        <taxon>Magnoliopsida</taxon>
        <taxon>eudicotyledons</taxon>
        <taxon>Gunneridae</taxon>
        <taxon>Pentapetalae</taxon>
        <taxon>asterids</taxon>
        <taxon>lamiids</taxon>
        <taxon>Lamiales</taxon>
        <taxon>Lamiaceae</taxon>
        <taxon>Nepetoideae</taxon>
        <taxon>Elsholtzieae</taxon>
        <taxon>Perilla</taxon>
    </lineage>
</organism>
<feature type="region of interest" description="Disordered" evidence="1">
    <location>
        <begin position="77"/>
        <end position="102"/>
    </location>
</feature>
<dbReference type="EMBL" id="SDAM02000322">
    <property type="protein sequence ID" value="KAH6824685.1"/>
    <property type="molecule type" value="Genomic_DNA"/>
</dbReference>
<dbReference type="PANTHER" id="PTHR36726">
    <property type="entry name" value="CLAVATA3/ESR (CLE)-RELATED PROTEIN 45"/>
    <property type="match status" value="1"/>
</dbReference>
<keyword evidence="2" id="KW-0732">Signal</keyword>
<dbReference type="AlphaFoldDB" id="A0AAD4J0U9"/>
<evidence type="ECO:0000313" key="4">
    <source>
        <dbReference type="Proteomes" id="UP001190926"/>
    </source>
</evidence>
<protein>
    <submittedName>
        <fullName evidence="3">Uncharacterized protein</fullName>
    </submittedName>
</protein>
<proteinExistence type="predicted"/>
<sequence length="102" mass="11249">MTMLMMCISPRSVVLVLICVGLLALHPQQAVCGRLLLRRGVDDHHAMILIKNHRVLMAAHTSTLATGKKPAARVVDSTTILDPNHSSKRKVRRGSDPIHNRT</sequence>
<dbReference type="Proteomes" id="UP001190926">
    <property type="component" value="Unassembled WGS sequence"/>
</dbReference>